<keyword evidence="2" id="KW-0472">Membrane</keyword>
<organism evidence="3 4">
    <name type="scientific">Stenotrophomonas rhizophila</name>
    <dbReference type="NCBI Taxonomy" id="216778"/>
    <lineage>
        <taxon>Bacteria</taxon>
        <taxon>Pseudomonadati</taxon>
        <taxon>Pseudomonadota</taxon>
        <taxon>Gammaproteobacteria</taxon>
        <taxon>Lysobacterales</taxon>
        <taxon>Lysobacteraceae</taxon>
        <taxon>Stenotrophomonas</taxon>
    </lineage>
</organism>
<dbReference type="AlphaFoldDB" id="A0AAP5E824"/>
<keyword evidence="2" id="KW-1133">Transmembrane helix</keyword>
<protein>
    <submittedName>
        <fullName evidence="3">Uncharacterized protein</fullName>
    </submittedName>
</protein>
<feature type="transmembrane region" description="Helical" evidence="2">
    <location>
        <begin position="31"/>
        <end position="55"/>
    </location>
</feature>
<evidence type="ECO:0000313" key="4">
    <source>
        <dbReference type="Proteomes" id="UP001226084"/>
    </source>
</evidence>
<proteinExistence type="predicted"/>
<sequence length="59" mass="6337">MDAWKKTQYPLPQSWDSGPPTDDRKGGRYGLAFLSLIVGIPVLVIALVVLAYSGFAVAS</sequence>
<evidence type="ECO:0000256" key="1">
    <source>
        <dbReference type="SAM" id="MobiDB-lite"/>
    </source>
</evidence>
<keyword evidence="2" id="KW-0812">Transmembrane</keyword>
<evidence type="ECO:0000256" key="2">
    <source>
        <dbReference type="SAM" id="Phobius"/>
    </source>
</evidence>
<dbReference type="EMBL" id="JAUTAS010000001">
    <property type="protein sequence ID" value="MDQ1107254.1"/>
    <property type="molecule type" value="Genomic_DNA"/>
</dbReference>
<comment type="caution">
    <text evidence="3">The sequence shown here is derived from an EMBL/GenBank/DDBJ whole genome shotgun (WGS) entry which is preliminary data.</text>
</comment>
<name>A0AAP5E824_9GAMM</name>
<accession>A0AAP5E824</accession>
<evidence type="ECO:0000313" key="3">
    <source>
        <dbReference type="EMBL" id="MDQ1107254.1"/>
    </source>
</evidence>
<gene>
    <name evidence="3" type="ORF">QE424_000413</name>
</gene>
<reference evidence="3" key="1">
    <citation type="submission" date="2023-07" db="EMBL/GenBank/DDBJ databases">
        <title>Functional and genomic diversity of the sorghum phyllosphere microbiome.</title>
        <authorList>
            <person name="Shade A."/>
        </authorList>
    </citation>
    <scope>NUCLEOTIDE SEQUENCE</scope>
    <source>
        <strain evidence="3">SORGH_AS_0457</strain>
    </source>
</reference>
<dbReference type="Proteomes" id="UP001226084">
    <property type="component" value="Unassembled WGS sequence"/>
</dbReference>
<feature type="region of interest" description="Disordered" evidence="1">
    <location>
        <begin position="1"/>
        <end position="22"/>
    </location>
</feature>